<reference evidence="2 3" key="2">
    <citation type="journal article" date="2012" name="Stand. Genomic Sci.">
        <title>Complete Genome Sequence of Clostridium clariflavum DSM 19732.</title>
        <authorList>
            <person name="Izquierdo J.A."/>
            <person name="Goodwin L."/>
            <person name="Davenport K.W."/>
            <person name="Teshima H."/>
            <person name="Bruce D."/>
            <person name="Detter C."/>
            <person name="Tapia R."/>
            <person name="Han S."/>
            <person name="Land M."/>
            <person name="Hauser L."/>
            <person name="Jeffries C.D."/>
            <person name="Han J."/>
            <person name="Pitluck S."/>
            <person name="Nolan M."/>
            <person name="Chen A."/>
            <person name="Huntemann M."/>
            <person name="Mavromatis K."/>
            <person name="Mikhailova N."/>
            <person name="Liolios K."/>
            <person name="Woyke T."/>
            <person name="Lynd L.R."/>
        </authorList>
    </citation>
    <scope>NUCLEOTIDE SEQUENCE [LARGE SCALE GENOMIC DNA]</scope>
    <source>
        <strain evidence="3">DSM 19732 / NBRC 101661 / EBR45</strain>
    </source>
</reference>
<feature type="chain" id="PRO_5039184844" description="SH3 domain-containing protein" evidence="1">
    <location>
        <begin position="21"/>
        <end position="178"/>
    </location>
</feature>
<dbReference type="Proteomes" id="UP000005435">
    <property type="component" value="Chromosome"/>
</dbReference>
<organism evidence="2 3">
    <name type="scientific">Acetivibrio clariflavus (strain DSM 19732 / NBRC 101661 / EBR45)</name>
    <name type="common">Clostridium clariflavum</name>
    <dbReference type="NCBI Taxonomy" id="720554"/>
    <lineage>
        <taxon>Bacteria</taxon>
        <taxon>Bacillati</taxon>
        <taxon>Bacillota</taxon>
        <taxon>Clostridia</taxon>
        <taxon>Eubacteriales</taxon>
        <taxon>Oscillospiraceae</taxon>
        <taxon>Acetivibrio</taxon>
    </lineage>
</organism>
<evidence type="ECO:0000313" key="3">
    <source>
        <dbReference type="Proteomes" id="UP000005435"/>
    </source>
</evidence>
<dbReference type="RefSeq" id="WP_014254340.1">
    <property type="nucleotide sequence ID" value="NC_016627.1"/>
</dbReference>
<keyword evidence="3" id="KW-1185">Reference proteome</keyword>
<evidence type="ECO:0000313" key="2">
    <source>
        <dbReference type="EMBL" id="AEV67722.1"/>
    </source>
</evidence>
<gene>
    <name evidence="2" type="ordered locus">Clocl_1045</name>
</gene>
<name>G8LXL1_ACECE</name>
<dbReference type="HOGENOM" id="CLU_1508072_0_0_9"/>
<dbReference type="PROSITE" id="PS51257">
    <property type="entry name" value="PROKAR_LIPOPROTEIN"/>
    <property type="match status" value="1"/>
</dbReference>
<evidence type="ECO:0000256" key="1">
    <source>
        <dbReference type="SAM" id="SignalP"/>
    </source>
</evidence>
<dbReference type="KEGG" id="ccl:Clocl_1045"/>
<accession>G8LXL1</accession>
<proteinExistence type="predicted"/>
<dbReference type="EMBL" id="CP003065">
    <property type="protein sequence ID" value="AEV67722.1"/>
    <property type="molecule type" value="Genomic_DNA"/>
</dbReference>
<evidence type="ECO:0008006" key="4">
    <source>
        <dbReference type="Google" id="ProtNLM"/>
    </source>
</evidence>
<dbReference type="STRING" id="720554.Clocl_1045"/>
<keyword evidence="1" id="KW-0732">Signal</keyword>
<reference evidence="3" key="1">
    <citation type="submission" date="2011-12" db="EMBL/GenBank/DDBJ databases">
        <title>Complete sequence of Clostridium clariflavum DSM 19732.</title>
        <authorList>
            <consortium name="US DOE Joint Genome Institute"/>
            <person name="Lucas S."/>
            <person name="Han J."/>
            <person name="Lapidus A."/>
            <person name="Cheng J.-F."/>
            <person name="Goodwin L."/>
            <person name="Pitluck S."/>
            <person name="Peters L."/>
            <person name="Teshima H."/>
            <person name="Detter J.C."/>
            <person name="Han C."/>
            <person name="Tapia R."/>
            <person name="Land M."/>
            <person name="Hauser L."/>
            <person name="Kyrpides N."/>
            <person name="Ivanova N."/>
            <person name="Pagani I."/>
            <person name="Kitzmiller T."/>
            <person name="Lynd L."/>
            <person name="Izquierdo J."/>
            <person name="Woyke T."/>
        </authorList>
    </citation>
    <scope>NUCLEOTIDE SEQUENCE [LARGE SCALE GENOMIC DNA]</scope>
    <source>
        <strain evidence="3">DSM 19732 / NBRC 101661 / EBR45</strain>
    </source>
</reference>
<protein>
    <recommendedName>
        <fullName evidence="4">SH3 domain-containing protein</fullName>
    </recommendedName>
</protein>
<sequence length="178" mass="20004" precursor="true">MKKQICILSLLLLVIISLFACSEGEAQGKINKTGIVTEETRLYSDPGLKDSIAYVYQNDLVFVISKNSKGYYVQMPVMNIPPTEGFIPIDAVSFDTKLFTAANYGVLADVKTTLYNSPDINDVYSTSNGVVKILERKDNWILCGLKAGEGEKWVQADKIKYELEYIDYIDDKNSIFFL</sequence>
<dbReference type="AlphaFoldDB" id="G8LXL1"/>
<feature type="signal peptide" evidence="1">
    <location>
        <begin position="1"/>
        <end position="20"/>
    </location>
</feature>